<keyword evidence="1" id="KW-0812">Transmembrane</keyword>
<reference evidence="2 3" key="1">
    <citation type="journal article" date="2012" name="Genome Biol.">
        <title>Genome and low-iron response of an oceanic diatom adapted to chronic iron limitation.</title>
        <authorList>
            <person name="Lommer M."/>
            <person name="Specht M."/>
            <person name="Roy A.S."/>
            <person name="Kraemer L."/>
            <person name="Andreson R."/>
            <person name="Gutowska M.A."/>
            <person name="Wolf J."/>
            <person name="Bergner S.V."/>
            <person name="Schilhabel M.B."/>
            <person name="Klostermeier U.C."/>
            <person name="Beiko R.G."/>
            <person name="Rosenstiel P."/>
            <person name="Hippler M."/>
            <person name="Laroche J."/>
        </authorList>
    </citation>
    <scope>NUCLEOTIDE SEQUENCE [LARGE SCALE GENOMIC DNA]</scope>
    <source>
        <strain evidence="2 3">CCMP1005</strain>
    </source>
</reference>
<dbReference type="EMBL" id="AGNL01044721">
    <property type="protein sequence ID" value="EJK49500.1"/>
    <property type="molecule type" value="Genomic_DNA"/>
</dbReference>
<evidence type="ECO:0000313" key="3">
    <source>
        <dbReference type="Proteomes" id="UP000266841"/>
    </source>
</evidence>
<evidence type="ECO:0000313" key="2">
    <source>
        <dbReference type="EMBL" id="EJK49500.1"/>
    </source>
</evidence>
<accession>K0R8U4</accession>
<gene>
    <name evidence="2" type="ORF">THAOC_31618</name>
</gene>
<name>K0R8U4_THAOC</name>
<proteinExistence type="predicted"/>
<organism evidence="2 3">
    <name type="scientific">Thalassiosira oceanica</name>
    <name type="common">Marine diatom</name>
    <dbReference type="NCBI Taxonomy" id="159749"/>
    <lineage>
        <taxon>Eukaryota</taxon>
        <taxon>Sar</taxon>
        <taxon>Stramenopiles</taxon>
        <taxon>Ochrophyta</taxon>
        <taxon>Bacillariophyta</taxon>
        <taxon>Coscinodiscophyceae</taxon>
        <taxon>Thalassiosirophycidae</taxon>
        <taxon>Thalassiosirales</taxon>
        <taxon>Thalassiosiraceae</taxon>
        <taxon>Thalassiosira</taxon>
    </lineage>
</organism>
<dbReference type="Proteomes" id="UP000266841">
    <property type="component" value="Unassembled WGS sequence"/>
</dbReference>
<keyword evidence="1" id="KW-0472">Membrane</keyword>
<sequence length="102" mass="11917">MTMMAEQERGAFLFLLGYYMYDVLFTAKIQQFWAKIVVKERRYEKQGIRLRRGEADGPNPRIPAVGADMFGSFIRRRVAEIRRRKSVGSTRRACIVEVDSRP</sequence>
<protein>
    <submittedName>
        <fullName evidence="2">Uncharacterized protein</fullName>
    </submittedName>
</protein>
<keyword evidence="1" id="KW-1133">Transmembrane helix</keyword>
<feature type="transmembrane region" description="Helical" evidence="1">
    <location>
        <begin position="12"/>
        <end position="33"/>
    </location>
</feature>
<keyword evidence="3" id="KW-1185">Reference proteome</keyword>
<evidence type="ECO:0000256" key="1">
    <source>
        <dbReference type="SAM" id="Phobius"/>
    </source>
</evidence>
<dbReference type="AlphaFoldDB" id="K0R8U4"/>
<comment type="caution">
    <text evidence="2">The sequence shown here is derived from an EMBL/GenBank/DDBJ whole genome shotgun (WGS) entry which is preliminary data.</text>
</comment>